<evidence type="ECO:0000256" key="7">
    <source>
        <dbReference type="ARBA" id="ARBA00022837"/>
    </source>
</evidence>
<evidence type="ECO:0000256" key="4">
    <source>
        <dbReference type="ARBA" id="ARBA00022723"/>
    </source>
</evidence>
<keyword evidence="12" id="KW-1185">Reference proteome</keyword>
<dbReference type="GO" id="GO:0045493">
    <property type="term" value="P:xylan catabolic process"/>
    <property type="evidence" value="ECO:0007669"/>
    <property type="project" value="UniProtKB-KW"/>
</dbReference>
<dbReference type="Proteomes" id="UP000076552">
    <property type="component" value="Unassembled WGS sequence"/>
</dbReference>
<comment type="similarity">
    <text evidence="1 10">Belongs to the tannase family.</text>
</comment>
<proteinExistence type="inferred from homology"/>
<evidence type="ECO:0000256" key="2">
    <source>
        <dbReference type="ARBA" id="ARBA00022487"/>
    </source>
</evidence>
<dbReference type="PANTHER" id="PTHR33938:SF15">
    <property type="entry name" value="FERULOYL ESTERASE B-RELATED"/>
    <property type="match status" value="1"/>
</dbReference>
<keyword evidence="2" id="KW-0719">Serine esterase</keyword>
<gene>
    <name evidence="11" type="ORF">CT0861_09095</name>
</gene>
<dbReference type="Pfam" id="PF07519">
    <property type="entry name" value="Tannase"/>
    <property type="match status" value="1"/>
</dbReference>
<reference evidence="11 12" key="1">
    <citation type="submission" date="2015-06" db="EMBL/GenBank/DDBJ databases">
        <title>Survival trade-offs in plant roots during colonization by closely related pathogenic and mutualistic fungi.</title>
        <authorList>
            <person name="Hacquard S."/>
            <person name="Kracher B."/>
            <person name="Hiruma K."/>
            <person name="Weinman A."/>
            <person name="Muench P."/>
            <person name="Garrido Oter R."/>
            <person name="Ver Loren van Themaat E."/>
            <person name="Dallerey J.-F."/>
            <person name="Damm U."/>
            <person name="Henrissat B."/>
            <person name="Lespinet O."/>
            <person name="Thon M."/>
            <person name="Kemen E."/>
            <person name="McHardy A.C."/>
            <person name="Schulze-Lefert P."/>
            <person name="O'Connell R.J."/>
        </authorList>
    </citation>
    <scope>NUCLEOTIDE SEQUENCE [LARGE SCALE GENOMIC DNA]</scope>
    <source>
        <strain evidence="11 12">0861</strain>
    </source>
</reference>
<protein>
    <recommendedName>
        <fullName evidence="10">Carboxylic ester hydrolase</fullName>
        <ecNumber evidence="10">3.1.1.-</ecNumber>
    </recommendedName>
</protein>
<dbReference type="InterPro" id="IPR029058">
    <property type="entry name" value="AB_hydrolase_fold"/>
</dbReference>
<evidence type="ECO:0000256" key="9">
    <source>
        <dbReference type="ARBA" id="ARBA00034075"/>
    </source>
</evidence>
<keyword evidence="7" id="KW-0106">Calcium</keyword>
<dbReference type="GO" id="GO:0030600">
    <property type="term" value="F:feruloyl esterase activity"/>
    <property type="evidence" value="ECO:0007669"/>
    <property type="project" value="UniProtKB-EC"/>
</dbReference>
<sequence length="601" mass="66047">MLSDPLTGFGAEDRRHHISLLSLLGEKRDSVERVKTSVMAFSYSTNDHVLATAETREVYLKNRKPSLWQQLGKWRDKKHSYRRICIMLSALALALWLLPTQTLGTPNASTACNTLPDLMRSLVSNLGTVETAFIPTNSLNVSGTFNSIAFCRVNGSVPYPENNVVFFEVWLPETEVYTGRFLAVGNGGMAGRIDYVAMVENVNKGFATAGGDSGHRASENNDGDAYPGGVYLPYLHDRNQVLAWIRNSIALFTPPAKKITGAYYQDPPHHTYYKGCSTGGAQGFALAEFHPELFDGIAAGCPGNWYSHLALSFLWNQQVTLEGSAFLPQESLDSIRNAVLDKCDALDGVEDRVLENPLACEFDIESLACKYLAINTSACLTPEQLAAAKEIYHGPRHSVTNRSIYPGFDFGSESEWMFQEGRLSLSFSLPLLQNMVFDDLSYNGSTFDWAADVDSMDQKVGSLIDATSPNLTSFKTNGGKLLVTQGWADPFNAATWPINHLAEVSRVTGGERQDWLSLFMIPGGGHCGGATSYPQIPAKQNSLEALVDWVEKGHIPDDLLGTAPADASGRTRKICRWPQTAKYIEGNPDESHSYICEDTNH</sequence>
<comment type="caution">
    <text evidence="11">The sequence shown here is derived from an EMBL/GenBank/DDBJ whole genome shotgun (WGS) entry which is preliminary data.</text>
</comment>
<dbReference type="AlphaFoldDB" id="A0A166Y2P0"/>
<comment type="catalytic activity">
    <reaction evidence="9">
        <text>feruloyl-polysaccharide + H2O = ferulate + polysaccharide.</text>
        <dbReference type="EC" id="3.1.1.73"/>
    </reaction>
</comment>
<dbReference type="PANTHER" id="PTHR33938">
    <property type="entry name" value="FERULOYL ESTERASE B-RELATED"/>
    <property type="match status" value="1"/>
</dbReference>
<evidence type="ECO:0000313" key="11">
    <source>
        <dbReference type="EMBL" id="KZL77204.1"/>
    </source>
</evidence>
<keyword evidence="3" id="KW-0624">Polysaccharide degradation</keyword>
<evidence type="ECO:0000256" key="6">
    <source>
        <dbReference type="ARBA" id="ARBA00022801"/>
    </source>
</evidence>
<dbReference type="EMBL" id="LFIV01000009">
    <property type="protein sequence ID" value="KZL77204.1"/>
    <property type="molecule type" value="Genomic_DNA"/>
</dbReference>
<name>A0A166Y2P0_9PEZI</name>
<evidence type="ECO:0000313" key="12">
    <source>
        <dbReference type="Proteomes" id="UP000076552"/>
    </source>
</evidence>
<keyword evidence="3" id="KW-0858">Xylan degradation</keyword>
<keyword evidence="6 10" id="KW-0378">Hydrolase</keyword>
<keyword evidence="5" id="KW-0732">Signal</keyword>
<evidence type="ECO:0000256" key="5">
    <source>
        <dbReference type="ARBA" id="ARBA00022729"/>
    </source>
</evidence>
<dbReference type="SUPFAM" id="SSF53474">
    <property type="entry name" value="alpha/beta-Hydrolases"/>
    <property type="match status" value="1"/>
</dbReference>
<keyword evidence="3" id="KW-0119">Carbohydrate metabolism</keyword>
<evidence type="ECO:0000256" key="3">
    <source>
        <dbReference type="ARBA" id="ARBA00022651"/>
    </source>
</evidence>
<evidence type="ECO:0000256" key="10">
    <source>
        <dbReference type="RuleBase" id="RU361238"/>
    </source>
</evidence>
<evidence type="ECO:0000256" key="1">
    <source>
        <dbReference type="ARBA" id="ARBA00006249"/>
    </source>
</evidence>
<accession>A0A166Y2P0</accession>
<organism evidence="11 12">
    <name type="scientific">Colletotrichum tofieldiae</name>
    <dbReference type="NCBI Taxonomy" id="708197"/>
    <lineage>
        <taxon>Eukaryota</taxon>
        <taxon>Fungi</taxon>
        <taxon>Dikarya</taxon>
        <taxon>Ascomycota</taxon>
        <taxon>Pezizomycotina</taxon>
        <taxon>Sordariomycetes</taxon>
        <taxon>Hypocreomycetidae</taxon>
        <taxon>Glomerellales</taxon>
        <taxon>Glomerellaceae</taxon>
        <taxon>Colletotrichum</taxon>
        <taxon>Colletotrichum spaethianum species complex</taxon>
    </lineage>
</organism>
<dbReference type="EC" id="3.1.1.-" evidence="10"/>
<dbReference type="GO" id="GO:0046872">
    <property type="term" value="F:metal ion binding"/>
    <property type="evidence" value="ECO:0007669"/>
    <property type="project" value="UniProtKB-KW"/>
</dbReference>
<keyword evidence="8" id="KW-1015">Disulfide bond</keyword>
<dbReference type="InterPro" id="IPR011118">
    <property type="entry name" value="Tannase/feruloyl_esterase"/>
</dbReference>
<evidence type="ECO:0000256" key="8">
    <source>
        <dbReference type="ARBA" id="ARBA00023157"/>
    </source>
</evidence>
<keyword evidence="4" id="KW-0479">Metal-binding</keyword>